<gene>
    <name evidence="1" type="ORF">DGD08_16200</name>
</gene>
<reference evidence="1 2" key="1">
    <citation type="journal article" date="2018" name="Nat. Biotechnol.">
        <title>A standardized bacterial taxonomy based on genome phylogeny substantially revises the tree of life.</title>
        <authorList>
            <person name="Parks D.H."/>
            <person name="Chuvochina M."/>
            <person name="Waite D.W."/>
            <person name="Rinke C."/>
            <person name="Skarshewski A."/>
            <person name="Chaumeil P.A."/>
            <person name="Hugenholtz P."/>
        </authorList>
    </citation>
    <scope>NUCLEOTIDE SEQUENCE [LARGE SCALE GENOMIC DNA]</scope>
    <source>
        <strain evidence="1">UBA8844</strain>
    </source>
</reference>
<evidence type="ECO:0000313" key="1">
    <source>
        <dbReference type="EMBL" id="HCT58748.1"/>
    </source>
</evidence>
<accession>A0A3D4VDN3</accession>
<protein>
    <submittedName>
        <fullName evidence="1">Uncharacterized protein</fullName>
    </submittedName>
</protein>
<name>A0A3D4VDN3_9BACT</name>
<dbReference type="AlphaFoldDB" id="A0A3D4VDN3"/>
<dbReference type="Proteomes" id="UP000264071">
    <property type="component" value="Unassembled WGS sequence"/>
</dbReference>
<proteinExistence type="predicted"/>
<evidence type="ECO:0000313" key="2">
    <source>
        <dbReference type="Proteomes" id="UP000264071"/>
    </source>
</evidence>
<sequence length="158" mass="17430">MDLRRVAIALVVLAAALVLTLHGGGSGDAAPWADLRTSAPSGVALIIRPEDPLTRLADLRLVQRVLPISAVVVVSNTEMTRSDSVRIREIFGTQPVRFLRTINDASLQRLGLDVTPGVFVWNTVNHMSTVMSVQKDRHKLQDQLRRIQYLTALDGLTW</sequence>
<comment type="caution">
    <text evidence="1">The sequence shown here is derived from an EMBL/GenBank/DDBJ whole genome shotgun (WGS) entry which is preliminary data.</text>
</comment>
<organism evidence="1 2">
    <name type="scientific">Gemmatimonas aurantiaca</name>
    <dbReference type="NCBI Taxonomy" id="173480"/>
    <lineage>
        <taxon>Bacteria</taxon>
        <taxon>Pseudomonadati</taxon>
        <taxon>Gemmatimonadota</taxon>
        <taxon>Gemmatimonadia</taxon>
        <taxon>Gemmatimonadales</taxon>
        <taxon>Gemmatimonadaceae</taxon>
        <taxon>Gemmatimonas</taxon>
    </lineage>
</organism>
<dbReference type="EMBL" id="DPIY01000011">
    <property type="protein sequence ID" value="HCT58748.1"/>
    <property type="molecule type" value="Genomic_DNA"/>
</dbReference>